<keyword evidence="1" id="KW-0677">Repeat</keyword>
<dbReference type="AlphaFoldDB" id="A0A9P0EIS8"/>
<dbReference type="Gene3D" id="1.25.40.20">
    <property type="entry name" value="Ankyrin repeat-containing domain"/>
    <property type="match status" value="3"/>
</dbReference>
<keyword evidence="5" id="KW-1185">Reference proteome</keyword>
<dbReference type="OrthoDB" id="5135691at2759"/>
<reference evidence="5" key="1">
    <citation type="submission" date="2019-06" db="EMBL/GenBank/DDBJ databases">
        <authorList>
            <person name="Broberg M."/>
        </authorList>
    </citation>
    <scope>NUCLEOTIDE SEQUENCE [LARGE SCALE GENOMIC DNA]</scope>
</reference>
<dbReference type="PROSITE" id="PS50088">
    <property type="entry name" value="ANK_REPEAT"/>
    <property type="match status" value="1"/>
</dbReference>
<dbReference type="PANTHER" id="PTHR24198:SF165">
    <property type="entry name" value="ANKYRIN REPEAT-CONTAINING PROTEIN-RELATED"/>
    <property type="match status" value="1"/>
</dbReference>
<dbReference type="InterPro" id="IPR036770">
    <property type="entry name" value="Ankyrin_rpt-contain_sf"/>
</dbReference>
<dbReference type="InterPro" id="IPR002110">
    <property type="entry name" value="Ankyrin_rpt"/>
</dbReference>
<evidence type="ECO:0000313" key="5">
    <source>
        <dbReference type="Proteomes" id="UP000775872"/>
    </source>
</evidence>
<dbReference type="PROSITE" id="PS50297">
    <property type="entry name" value="ANK_REP_REGION"/>
    <property type="match status" value="1"/>
</dbReference>
<evidence type="ECO:0000313" key="4">
    <source>
        <dbReference type="EMBL" id="CAH0049030.1"/>
    </source>
</evidence>
<dbReference type="Proteomes" id="UP000775872">
    <property type="component" value="Unassembled WGS sequence"/>
</dbReference>
<gene>
    <name evidence="4" type="ORF">CSOL1703_00000980</name>
</gene>
<name>A0A9P0EIS8_9HYPO</name>
<evidence type="ECO:0000256" key="3">
    <source>
        <dbReference type="PROSITE-ProRule" id="PRU00023"/>
    </source>
</evidence>
<dbReference type="SUPFAM" id="SSF48403">
    <property type="entry name" value="Ankyrin repeat"/>
    <property type="match status" value="3"/>
</dbReference>
<evidence type="ECO:0000256" key="2">
    <source>
        <dbReference type="ARBA" id="ARBA00023043"/>
    </source>
</evidence>
<accession>A0A9P0EIS8</accession>
<reference evidence="4 5" key="2">
    <citation type="submission" date="2021-10" db="EMBL/GenBank/DDBJ databases">
        <authorList>
            <person name="Piombo E."/>
        </authorList>
    </citation>
    <scope>NUCLEOTIDE SEQUENCE [LARGE SCALE GENOMIC DNA]</scope>
</reference>
<feature type="repeat" description="ANK" evidence="3">
    <location>
        <begin position="678"/>
        <end position="701"/>
    </location>
</feature>
<proteinExistence type="predicted"/>
<organism evidence="4 5">
    <name type="scientific">Clonostachys solani</name>
    <dbReference type="NCBI Taxonomy" id="160281"/>
    <lineage>
        <taxon>Eukaryota</taxon>
        <taxon>Fungi</taxon>
        <taxon>Dikarya</taxon>
        <taxon>Ascomycota</taxon>
        <taxon>Pezizomycotina</taxon>
        <taxon>Sordariomycetes</taxon>
        <taxon>Hypocreomycetidae</taxon>
        <taxon>Hypocreales</taxon>
        <taxon>Bionectriaceae</taxon>
        <taxon>Clonostachys</taxon>
    </lineage>
</organism>
<dbReference type="SMART" id="SM00248">
    <property type="entry name" value="ANK"/>
    <property type="match status" value="13"/>
</dbReference>
<comment type="caution">
    <text evidence="4">The sequence shown here is derived from an EMBL/GenBank/DDBJ whole genome shotgun (WGS) entry which is preliminary data.</text>
</comment>
<dbReference type="EMBL" id="CABFOC020000035">
    <property type="protein sequence ID" value="CAH0049030.1"/>
    <property type="molecule type" value="Genomic_DNA"/>
</dbReference>
<keyword evidence="2 3" id="KW-0040">ANK repeat</keyword>
<evidence type="ECO:0000256" key="1">
    <source>
        <dbReference type="ARBA" id="ARBA00022737"/>
    </source>
</evidence>
<dbReference type="Pfam" id="PF12796">
    <property type="entry name" value="Ank_2"/>
    <property type="match status" value="5"/>
</dbReference>
<protein>
    <submittedName>
        <fullName evidence="4">Uncharacterized protein</fullName>
    </submittedName>
</protein>
<sequence length="772" mass="86374">MVVSPANRANISARYFDDLVSRVALPALSRYALGDGTDRTGAISPPGLRWLLMTKIRMSQTDRVGPFALLLDSRLFLKQSNAICAEDEEAFLDVACRTILAAHDARWIVEFLVEGQRFFTPWSQQLDAYKKRLEAEEWADKSPEPQEFYGALQIASTLGDWPTMESLIKGGVRADRVHPLFGSAARVAISLDHLHIVQGLVRCGHDPNAQICLIGNRNLLLYAGELGRRDMMEFLLTLPEIQTSTKHEATEETALFWAAGRGWTEAVRLLLSNPGTEPGPAALDVAVKEGHEDIVRLLVARDDLKPNFGVRRRCSLWLAVQHDRDWAVKLLLDRYAVNPNMEIRGGETMLALAAKLGHESVVRVLLQRDDINPNHQAQGERKTALQYAATENHLGVVEALLESPRLDVKATHDGVFALEIAVYKRHVKCARLILGRMNKADKDLEGALMLAVRRGSVSLVRLFHEDAQIRSCLPYAFSLALFQAALEGATDMVGEIIKYDEIDPNRTYATCFSRKDTALFAAVHRGHVDAARLVLSHPRLDINHTGFNGTVLGLLADRGDQRLMKDVLRNANLDVNIRAPGYQDNIIVYRQDPDEPHGKFTDDFDMRFTWDDTPLLRAARKGFFISVRILLEDPRTDVCATSSDQRTALWWAVYWNRESIVRRLLEADNRAVNMRDVEGWTPLHLAVNLSRSESMLRLLLEQQHVDPNITTEAGWTALHLAMLCCTTKAVEALLDHPGIDTSVRLGDGRTLSEVHAPGGCDCKSLVQSRNLE</sequence>
<dbReference type="PANTHER" id="PTHR24198">
    <property type="entry name" value="ANKYRIN REPEAT AND PROTEIN KINASE DOMAIN-CONTAINING PROTEIN"/>
    <property type="match status" value="1"/>
</dbReference>